<gene>
    <name evidence="2" type="ORF">IE81DRAFT_131371</name>
</gene>
<proteinExistence type="predicted"/>
<evidence type="ECO:0000256" key="1">
    <source>
        <dbReference type="SAM" id="MobiDB-lite"/>
    </source>
</evidence>
<evidence type="ECO:0000313" key="2">
    <source>
        <dbReference type="EMBL" id="PWN45945.1"/>
    </source>
</evidence>
<dbReference type="EMBL" id="KZ819353">
    <property type="protein sequence ID" value="PWN45945.1"/>
    <property type="molecule type" value="Genomic_DNA"/>
</dbReference>
<keyword evidence="3" id="KW-1185">Reference proteome</keyword>
<feature type="compositionally biased region" description="Low complexity" evidence="1">
    <location>
        <begin position="213"/>
        <end position="228"/>
    </location>
</feature>
<accession>A0A316WF72</accession>
<feature type="compositionally biased region" description="Low complexity" evidence="1">
    <location>
        <begin position="92"/>
        <end position="106"/>
    </location>
</feature>
<reference evidence="2 3" key="1">
    <citation type="journal article" date="2018" name="Mol. Biol. Evol.">
        <title>Broad Genomic Sampling Reveals a Smut Pathogenic Ancestry of the Fungal Clade Ustilaginomycotina.</title>
        <authorList>
            <person name="Kijpornyongpan T."/>
            <person name="Mondo S.J."/>
            <person name="Barry K."/>
            <person name="Sandor L."/>
            <person name="Lee J."/>
            <person name="Lipzen A."/>
            <person name="Pangilinan J."/>
            <person name="LaButti K."/>
            <person name="Hainaut M."/>
            <person name="Henrissat B."/>
            <person name="Grigoriev I.V."/>
            <person name="Spatafora J.W."/>
            <person name="Aime M.C."/>
        </authorList>
    </citation>
    <scope>NUCLEOTIDE SEQUENCE [LARGE SCALE GENOMIC DNA]</scope>
    <source>
        <strain evidence="2 3">MCA 4658</strain>
    </source>
</reference>
<dbReference type="OrthoDB" id="3365763at2759"/>
<dbReference type="AlphaFoldDB" id="A0A316WF72"/>
<feature type="region of interest" description="Disordered" evidence="1">
    <location>
        <begin position="187"/>
        <end position="263"/>
    </location>
</feature>
<organism evidence="2 3">
    <name type="scientific">Ceraceosorus guamensis</name>
    <dbReference type="NCBI Taxonomy" id="1522189"/>
    <lineage>
        <taxon>Eukaryota</taxon>
        <taxon>Fungi</taxon>
        <taxon>Dikarya</taxon>
        <taxon>Basidiomycota</taxon>
        <taxon>Ustilaginomycotina</taxon>
        <taxon>Exobasidiomycetes</taxon>
        <taxon>Ceraceosorales</taxon>
        <taxon>Ceraceosoraceae</taxon>
        <taxon>Ceraceosorus</taxon>
    </lineage>
</organism>
<dbReference type="Proteomes" id="UP000245783">
    <property type="component" value="Unassembled WGS sequence"/>
</dbReference>
<dbReference type="RefSeq" id="XP_025373105.1">
    <property type="nucleotide sequence ID" value="XM_025510274.1"/>
</dbReference>
<protein>
    <submittedName>
        <fullName evidence="2">Uncharacterized protein</fullName>
    </submittedName>
</protein>
<name>A0A316WF72_9BASI</name>
<feature type="compositionally biased region" description="Polar residues" evidence="1">
    <location>
        <begin position="120"/>
        <end position="133"/>
    </location>
</feature>
<dbReference type="InParanoid" id="A0A316WF72"/>
<evidence type="ECO:0000313" key="3">
    <source>
        <dbReference type="Proteomes" id="UP000245783"/>
    </source>
</evidence>
<dbReference type="GeneID" id="37032144"/>
<feature type="compositionally biased region" description="Polar residues" evidence="1">
    <location>
        <begin position="187"/>
        <end position="198"/>
    </location>
</feature>
<feature type="region of interest" description="Disordered" evidence="1">
    <location>
        <begin position="1"/>
        <end position="156"/>
    </location>
</feature>
<sequence>MATPQPIPAPSAMHPNAAREFQAPDASPQGHRTSFSYGGGSGSLPHRVSPPLLSPILGRSNFGLAPAGSAQARRPGPMPITSAASPTVPAYSWAGTSQGSSTSSESDIAPSTPKEPFSAPISTEGNGLATSPISGAPLGRVPSFPMGSGLPSEGVGRGWASQRIAAHSPEREHKAMGILRRFSIGQSGKSASLSTTTPISPPLAAEPNSTPMSGHSRSLSVASSASTGGSPGAPITGATASSPPITERRLSRGRRASGTLDANGNMVAGAAIKRRPSPMGERLLMGHFNAH</sequence>